<keyword evidence="11" id="KW-1185">Reference proteome</keyword>
<keyword evidence="3" id="KW-0813">Transport</keyword>
<dbReference type="Gene3D" id="1.10.1130.10">
    <property type="entry name" value="Flavocytochrome C3, Chain A"/>
    <property type="match status" value="1"/>
</dbReference>
<evidence type="ECO:0000256" key="8">
    <source>
        <dbReference type="SAM" id="SignalP"/>
    </source>
</evidence>
<dbReference type="OrthoDB" id="9153838at2"/>
<feature type="chain" id="PRO_5011569170" evidence="8">
    <location>
        <begin position="21"/>
        <end position="121"/>
    </location>
</feature>
<accession>A0A1G8NPJ9</accession>
<evidence type="ECO:0000256" key="6">
    <source>
        <dbReference type="ARBA" id="ARBA00022982"/>
    </source>
</evidence>
<dbReference type="GO" id="GO:0046872">
    <property type="term" value="F:metal ion binding"/>
    <property type="evidence" value="ECO:0007669"/>
    <property type="project" value="UniProtKB-KW"/>
</dbReference>
<dbReference type="SUPFAM" id="SSF48695">
    <property type="entry name" value="Multiheme cytochromes"/>
    <property type="match status" value="1"/>
</dbReference>
<evidence type="ECO:0000313" key="10">
    <source>
        <dbReference type="EMBL" id="SDI82047.1"/>
    </source>
</evidence>
<name>A0A1G8NPJ9_9GAMM</name>
<evidence type="ECO:0000313" key="11">
    <source>
        <dbReference type="Proteomes" id="UP000199527"/>
    </source>
</evidence>
<dbReference type="AlphaFoldDB" id="A0A1G8NPJ9"/>
<feature type="signal peptide" evidence="8">
    <location>
        <begin position="1"/>
        <end position="20"/>
    </location>
</feature>
<feature type="domain" description="Tetrahaem cytochrome" evidence="9">
    <location>
        <begin position="43"/>
        <end position="114"/>
    </location>
</feature>
<dbReference type="RefSeq" id="WP_090363121.1">
    <property type="nucleotide sequence ID" value="NZ_FNEM01000003.1"/>
</dbReference>
<keyword evidence="5" id="KW-0479">Metal-binding</keyword>
<keyword evidence="6" id="KW-0249">Electron transport</keyword>
<organism evidence="10 11">
    <name type="scientific">Ferrimonas sediminum</name>
    <dbReference type="NCBI Taxonomy" id="718193"/>
    <lineage>
        <taxon>Bacteria</taxon>
        <taxon>Pseudomonadati</taxon>
        <taxon>Pseudomonadota</taxon>
        <taxon>Gammaproteobacteria</taxon>
        <taxon>Alteromonadales</taxon>
        <taxon>Ferrimonadaceae</taxon>
        <taxon>Ferrimonas</taxon>
    </lineage>
</organism>
<dbReference type="GO" id="GO:0042597">
    <property type="term" value="C:periplasmic space"/>
    <property type="evidence" value="ECO:0007669"/>
    <property type="project" value="UniProtKB-SubCell"/>
</dbReference>
<keyword evidence="7" id="KW-0408">Iron</keyword>
<evidence type="ECO:0000256" key="4">
    <source>
        <dbReference type="ARBA" id="ARBA00022617"/>
    </source>
</evidence>
<evidence type="ECO:0000256" key="5">
    <source>
        <dbReference type="ARBA" id="ARBA00022723"/>
    </source>
</evidence>
<keyword evidence="4" id="KW-0349">Heme</keyword>
<dbReference type="InterPro" id="IPR036280">
    <property type="entry name" value="Multihaem_cyt_sf"/>
</dbReference>
<dbReference type="Pfam" id="PF14537">
    <property type="entry name" value="Cytochrom_c3_2"/>
    <property type="match status" value="1"/>
</dbReference>
<keyword evidence="8" id="KW-0732">Signal</keyword>
<comment type="subcellular location">
    <subcellularLocation>
        <location evidence="2">Periplasm</location>
    </subcellularLocation>
</comment>
<comment type="cofactor">
    <cofactor evidence="1">
        <name>heme c</name>
        <dbReference type="ChEBI" id="CHEBI:61717"/>
    </cofactor>
</comment>
<protein>
    <submittedName>
        <fullName evidence="10">Cytochrome c3</fullName>
    </submittedName>
</protein>
<evidence type="ECO:0000259" key="9">
    <source>
        <dbReference type="Pfam" id="PF14537"/>
    </source>
</evidence>
<evidence type="ECO:0000256" key="1">
    <source>
        <dbReference type="ARBA" id="ARBA00001926"/>
    </source>
</evidence>
<proteinExistence type="predicted"/>
<reference evidence="11" key="1">
    <citation type="submission" date="2016-10" db="EMBL/GenBank/DDBJ databases">
        <authorList>
            <person name="Varghese N."/>
            <person name="Submissions S."/>
        </authorList>
    </citation>
    <scope>NUCLEOTIDE SEQUENCE [LARGE SCALE GENOMIC DNA]</scope>
    <source>
        <strain evidence="11">DSM 23317</strain>
    </source>
</reference>
<evidence type="ECO:0000256" key="3">
    <source>
        <dbReference type="ARBA" id="ARBA00022448"/>
    </source>
</evidence>
<evidence type="ECO:0000256" key="7">
    <source>
        <dbReference type="ARBA" id="ARBA00023004"/>
    </source>
</evidence>
<dbReference type="InterPro" id="IPR012286">
    <property type="entry name" value="Tetrahaem_cytochrome"/>
</dbReference>
<dbReference type="EMBL" id="FNEM01000003">
    <property type="protein sequence ID" value="SDI82047.1"/>
    <property type="molecule type" value="Genomic_DNA"/>
</dbReference>
<gene>
    <name evidence="10" type="ORF">SAMN04488540_103188</name>
</gene>
<evidence type="ECO:0000256" key="2">
    <source>
        <dbReference type="ARBA" id="ARBA00004418"/>
    </source>
</evidence>
<sequence length="121" mass="13268">MKSILLTLALGLALTATAQAGELTKVKGSIKGRDNHQFLYEEGCKACHSGSAKKYVDDSACQDCHGNINDIEITRELVLEEANPHKSIHFNQGASCLACHAEHQQKAPVCSECHRTWFDVM</sequence>
<dbReference type="Proteomes" id="UP000199527">
    <property type="component" value="Unassembled WGS sequence"/>
</dbReference>